<evidence type="ECO:0000256" key="1">
    <source>
        <dbReference type="SAM" id="MobiDB-lite"/>
    </source>
</evidence>
<dbReference type="Proteomes" id="UP000501705">
    <property type="component" value="Chromosome"/>
</dbReference>
<organism evidence="2 3">
    <name type="scientific">Nocardia brasiliensis</name>
    <dbReference type="NCBI Taxonomy" id="37326"/>
    <lineage>
        <taxon>Bacteria</taxon>
        <taxon>Bacillati</taxon>
        <taxon>Actinomycetota</taxon>
        <taxon>Actinomycetes</taxon>
        <taxon>Mycobacteriales</taxon>
        <taxon>Nocardiaceae</taxon>
        <taxon>Nocardia</taxon>
    </lineage>
</organism>
<evidence type="ECO:0000313" key="3">
    <source>
        <dbReference type="Proteomes" id="UP000501705"/>
    </source>
</evidence>
<accession>A0A6G9XXA9</accession>
<feature type="region of interest" description="Disordered" evidence="1">
    <location>
        <begin position="102"/>
        <end position="125"/>
    </location>
</feature>
<evidence type="ECO:0000313" key="2">
    <source>
        <dbReference type="EMBL" id="QIS05579.1"/>
    </source>
</evidence>
<protein>
    <submittedName>
        <fullName evidence="2">Uncharacterized protein</fullName>
    </submittedName>
</protein>
<gene>
    <name evidence="2" type="ORF">F5X71_27615</name>
</gene>
<sequence length="125" mass="13607">MLGVSRSTLHKHIPELEQRYAGSARTLTADGSANGCSRCPEPFGSALRLHTPDLPITRRPVATIVITLSPLFIGLGGWQVRCTDAEPEPLFDLDIDRNPWHNHAQELEAGAYHGGNEQNRGRGSG</sequence>
<dbReference type="RefSeq" id="WP_167464649.1">
    <property type="nucleotide sequence ID" value="NZ_CP046171.1"/>
</dbReference>
<dbReference type="EMBL" id="CP046171">
    <property type="protein sequence ID" value="QIS05579.1"/>
    <property type="molecule type" value="Genomic_DNA"/>
</dbReference>
<proteinExistence type="predicted"/>
<reference evidence="2 3" key="1">
    <citation type="journal article" date="2019" name="ACS Chem. Biol.">
        <title>Identification and Mobilization of a Cryptic Antibiotic Biosynthesis Gene Locus from a Human-Pathogenic Nocardia Isolate.</title>
        <authorList>
            <person name="Herisse M."/>
            <person name="Ishida K."/>
            <person name="Porter J.L."/>
            <person name="Howden B."/>
            <person name="Hertweck C."/>
            <person name="Stinear T.P."/>
            <person name="Pidot S.J."/>
        </authorList>
    </citation>
    <scope>NUCLEOTIDE SEQUENCE [LARGE SCALE GENOMIC DNA]</scope>
    <source>
        <strain evidence="2 3">AUSMDU00024985</strain>
    </source>
</reference>
<name>A0A6G9XXA9_NOCBR</name>
<dbReference type="AlphaFoldDB" id="A0A6G9XXA9"/>